<evidence type="ECO:0000256" key="3">
    <source>
        <dbReference type="ARBA" id="ARBA00022741"/>
    </source>
</evidence>
<organism evidence="6 7">
    <name type="scientific">Thalassobacterium sedimentorum</name>
    <dbReference type="NCBI Taxonomy" id="3041258"/>
    <lineage>
        <taxon>Bacteria</taxon>
        <taxon>Pseudomonadati</taxon>
        <taxon>Verrucomicrobiota</taxon>
        <taxon>Opitutia</taxon>
        <taxon>Puniceicoccales</taxon>
        <taxon>Coraliomargaritaceae</taxon>
        <taxon>Thalassobacterium</taxon>
    </lineage>
</organism>
<dbReference type="SMART" id="SM00382">
    <property type="entry name" value="AAA"/>
    <property type="match status" value="1"/>
</dbReference>
<evidence type="ECO:0000313" key="7">
    <source>
        <dbReference type="Proteomes" id="UP001243717"/>
    </source>
</evidence>
<keyword evidence="4 6" id="KW-0067">ATP-binding</keyword>
<comment type="similarity">
    <text evidence="1">Belongs to the ABC transporter superfamily.</text>
</comment>
<accession>A0ABU1AES6</accession>
<dbReference type="InterPro" id="IPR027417">
    <property type="entry name" value="P-loop_NTPase"/>
</dbReference>
<dbReference type="SUPFAM" id="SSF52540">
    <property type="entry name" value="P-loop containing nucleoside triphosphate hydrolases"/>
    <property type="match status" value="1"/>
</dbReference>
<dbReference type="EMBL" id="JARXIC010000003">
    <property type="protein sequence ID" value="MDQ8193272.1"/>
    <property type="molecule type" value="Genomic_DNA"/>
</dbReference>
<evidence type="ECO:0000256" key="2">
    <source>
        <dbReference type="ARBA" id="ARBA00022448"/>
    </source>
</evidence>
<proteinExistence type="inferred from homology"/>
<comment type="caution">
    <text evidence="6">The sequence shown here is derived from an EMBL/GenBank/DDBJ whole genome shotgun (WGS) entry which is preliminary data.</text>
</comment>
<dbReference type="PROSITE" id="PS50893">
    <property type="entry name" value="ABC_TRANSPORTER_2"/>
    <property type="match status" value="1"/>
</dbReference>
<evidence type="ECO:0000256" key="4">
    <source>
        <dbReference type="ARBA" id="ARBA00022840"/>
    </source>
</evidence>
<keyword evidence="7" id="KW-1185">Reference proteome</keyword>
<reference evidence="6 7" key="1">
    <citation type="submission" date="2023-04" db="EMBL/GenBank/DDBJ databases">
        <title>A novel bacteria isolated from coastal sediment.</title>
        <authorList>
            <person name="Liu X.-J."/>
            <person name="Du Z.-J."/>
        </authorList>
    </citation>
    <scope>NUCLEOTIDE SEQUENCE [LARGE SCALE GENOMIC DNA]</scope>
    <source>
        <strain evidence="6 7">SDUM461004</strain>
    </source>
</reference>
<dbReference type="Gene3D" id="3.40.50.300">
    <property type="entry name" value="P-loop containing nucleotide triphosphate hydrolases"/>
    <property type="match status" value="1"/>
</dbReference>
<evidence type="ECO:0000256" key="1">
    <source>
        <dbReference type="ARBA" id="ARBA00005417"/>
    </source>
</evidence>
<evidence type="ECO:0000313" key="6">
    <source>
        <dbReference type="EMBL" id="MDQ8193272.1"/>
    </source>
</evidence>
<evidence type="ECO:0000259" key="5">
    <source>
        <dbReference type="PROSITE" id="PS50893"/>
    </source>
</evidence>
<dbReference type="PANTHER" id="PTHR43335">
    <property type="entry name" value="ABC TRANSPORTER, ATP-BINDING PROTEIN"/>
    <property type="match status" value="1"/>
</dbReference>
<dbReference type="PANTHER" id="PTHR43335:SF4">
    <property type="entry name" value="ABC TRANSPORTER, ATP-BINDING PROTEIN"/>
    <property type="match status" value="1"/>
</dbReference>
<name>A0ABU1AES6_9BACT</name>
<dbReference type="Pfam" id="PF00005">
    <property type="entry name" value="ABC_tran"/>
    <property type="match status" value="1"/>
</dbReference>
<dbReference type="Proteomes" id="UP001243717">
    <property type="component" value="Unassembled WGS sequence"/>
</dbReference>
<keyword evidence="3" id="KW-0547">Nucleotide-binding</keyword>
<sequence>MICFEDIHLQLGGQPVLRGFDWQPPVGELNLLVGANGAGKSTALKVGAGLWQADSGRIRMVDTGAGAAAASSQSSAVAYLPQAPAFHPRLRVLDILRFYARIEGCGKAAVAQAVEQFGLDAHVRHRSAALSGGLRQRLGLAVLSLSPAAVWMLDEPGLSLDPFWRRRLQGWLREACAEGRTILVATHLLAEWAGRADHCYLCERGRIADSLDVAHMQDELSEMESVPQQKQEALG</sequence>
<dbReference type="RefSeq" id="WP_308983776.1">
    <property type="nucleotide sequence ID" value="NZ_JARXIC010000003.1"/>
</dbReference>
<dbReference type="InterPro" id="IPR003439">
    <property type="entry name" value="ABC_transporter-like_ATP-bd"/>
</dbReference>
<dbReference type="InterPro" id="IPR003593">
    <property type="entry name" value="AAA+_ATPase"/>
</dbReference>
<keyword evidence="2" id="KW-0813">Transport</keyword>
<protein>
    <submittedName>
        <fullName evidence="6">ABC transporter ATP-binding protein</fullName>
    </submittedName>
</protein>
<feature type="domain" description="ABC transporter" evidence="5">
    <location>
        <begin position="2"/>
        <end position="229"/>
    </location>
</feature>
<gene>
    <name evidence="6" type="ORF">QEH59_02470</name>
</gene>
<dbReference type="GO" id="GO:0005524">
    <property type="term" value="F:ATP binding"/>
    <property type="evidence" value="ECO:0007669"/>
    <property type="project" value="UniProtKB-KW"/>
</dbReference>